<keyword evidence="2" id="KW-1185">Reference proteome</keyword>
<dbReference type="SFLD" id="SFLDS00003">
    <property type="entry name" value="Haloacid_Dehalogenase"/>
    <property type="match status" value="1"/>
</dbReference>
<proteinExistence type="predicted"/>
<dbReference type="InterPro" id="IPR036412">
    <property type="entry name" value="HAD-like_sf"/>
</dbReference>
<gene>
    <name evidence="1" type="ORF">R4146_05445</name>
</gene>
<dbReference type="EMBL" id="JAWMWH010000001">
    <property type="protein sequence ID" value="MEJ6400602.1"/>
    <property type="molecule type" value="Genomic_DNA"/>
</dbReference>
<dbReference type="CDD" id="cd07516">
    <property type="entry name" value="HAD_Pase"/>
    <property type="match status" value="1"/>
</dbReference>
<keyword evidence="1" id="KW-0378">Hydrolase</keyword>
<dbReference type="PANTHER" id="PTHR10000">
    <property type="entry name" value="PHOSPHOSERINE PHOSPHATASE"/>
    <property type="match status" value="1"/>
</dbReference>
<organism evidence="1 2">
    <name type="scientific">Nicoliella lavandulae</name>
    <dbReference type="NCBI Taxonomy" id="3082954"/>
    <lineage>
        <taxon>Bacteria</taxon>
        <taxon>Bacillati</taxon>
        <taxon>Bacillota</taxon>
        <taxon>Bacilli</taxon>
        <taxon>Lactobacillales</taxon>
        <taxon>Lactobacillaceae</taxon>
        <taxon>Nicoliella</taxon>
    </lineage>
</organism>
<evidence type="ECO:0000313" key="1">
    <source>
        <dbReference type="EMBL" id="MEJ6400602.1"/>
    </source>
</evidence>
<dbReference type="Proteomes" id="UP001370590">
    <property type="component" value="Unassembled WGS sequence"/>
</dbReference>
<dbReference type="InterPro" id="IPR000150">
    <property type="entry name" value="Cof"/>
</dbReference>
<dbReference type="Pfam" id="PF08282">
    <property type="entry name" value="Hydrolase_3"/>
    <property type="match status" value="1"/>
</dbReference>
<name>A0ABU8SMY4_9LACO</name>
<dbReference type="PANTHER" id="PTHR10000:SF23">
    <property type="entry name" value="5-AMINO-6-(5-PHOSPHO-D-RIBITYLAMINO)URACIL PHOSPHATASE YITU"/>
    <property type="match status" value="1"/>
</dbReference>
<dbReference type="NCBIfam" id="TIGR01484">
    <property type="entry name" value="HAD-SF-IIB"/>
    <property type="match status" value="1"/>
</dbReference>
<dbReference type="InterPro" id="IPR023214">
    <property type="entry name" value="HAD_sf"/>
</dbReference>
<dbReference type="Gene3D" id="3.30.1240.10">
    <property type="match status" value="1"/>
</dbReference>
<dbReference type="Gene3D" id="3.40.50.1000">
    <property type="entry name" value="HAD superfamily/HAD-like"/>
    <property type="match status" value="1"/>
</dbReference>
<dbReference type="SFLD" id="SFLDG01140">
    <property type="entry name" value="C2.B:_Phosphomannomutase_and_P"/>
    <property type="match status" value="1"/>
</dbReference>
<dbReference type="GO" id="GO:0016787">
    <property type="term" value="F:hydrolase activity"/>
    <property type="evidence" value="ECO:0007669"/>
    <property type="project" value="UniProtKB-KW"/>
</dbReference>
<evidence type="ECO:0000313" key="2">
    <source>
        <dbReference type="Proteomes" id="UP001370590"/>
    </source>
</evidence>
<dbReference type="RefSeq" id="WP_339960408.1">
    <property type="nucleotide sequence ID" value="NZ_JAWMWH010000001.1"/>
</dbReference>
<comment type="caution">
    <text evidence="1">The sequence shown here is derived from an EMBL/GenBank/DDBJ whole genome shotgun (WGS) entry which is preliminary data.</text>
</comment>
<accession>A0ABU8SMY4</accession>
<sequence>MVQKLIALDLDGTALNQAGVIDDATSHIIQDIIAKGHIVCIVTGRSTRLALPAYQKLGLTTPMINFNGAMGIIPNQKWSAEYEFPINTQIVLDLLAHQAALGIQVMAAEDKQMLLANQPASSQLFKESYGFFPDQLAPNEILNEHNLTEDPIGLAVSYDHNKLAQLTTYIDQHYGQQIEIAHWGGPLSVLEIKRTGVNKAYGVHQLSQAFQINPENIIAIGDQINDLPLLRAAGTKVAMKNAVPEIKAVADMVTDEDNDHQGAAKYLAQLVD</sequence>
<dbReference type="EC" id="3.-.-.-" evidence="1"/>
<dbReference type="SUPFAM" id="SSF56784">
    <property type="entry name" value="HAD-like"/>
    <property type="match status" value="1"/>
</dbReference>
<protein>
    <submittedName>
        <fullName evidence="1">HAD family hydrolase</fullName>
        <ecNumber evidence="1">3.-.-.-</ecNumber>
    </submittedName>
</protein>
<dbReference type="InterPro" id="IPR006379">
    <property type="entry name" value="HAD-SF_hydro_IIB"/>
</dbReference>
<dbReference type="NCBIfam" id="TIGR00099">
    <property type="entry name" value="Cof-subfamily"/>
    <property type="match status" value="1"/>
</dbReference>
<reference evidence="1 2" key="1">
    <citation type="submission" date="2023-10" db="EMBL/GenBank/DDBJ databases">
        <title>Nicoliella lavandulae sp. nov. isolated from Lavandula angustifolia flowers.</title>
        <authorList>
            <person name="Alcantara C."/>
            <person name="Zuniga M."/>
            <person name="Landete J.M."/>
            <person name="Monedero V."/>
        </authorList>
    </citation>
    <scope>NUCLEOTIDE SEQUENCE [LARGE SCALE GENOMIC DNA]</scope>
    <source>
        <strain evidence="1 2">Es01</strain>
    </source>
</reference>